<dbReference type="AlphaFoldDB" id="A0AA35M0P4"/>
<organism evidence="1 2">
    <name type="scientific">Clonostachys chloroleuca</name>
    <dbReference type="NCBI Taxonomy" id="1926264"/>
    <lineage>
        <taxon>Eukaryota</taxon>
        <taxon>Fungi</taxon>
        <taxon>Dikarya</taxon>
        <taxon>Ascomycota</taxon>
        <taxon>Pezizomycotina</taxon>
        <taxon>Sordariomycetes</taxon>
        <taxon>Hypocreomycetidae</taxon>
        <taxon>Hypocreales</taxon>
        <taxon>Bionectriaceae</taxon>
        <taxon>Clonostachys</taxon>
    </lineage>
</organism>
<accession>A0AA35M0P4</accession>
<sequence>MVSATGKRDLIVKEFRKDMHAMKRSGMFNAIDLFGLLDGECTLVNLFLILLNTESLSVRLLCFVFLAFPAKMYCKVVNRINGLRLTYNAYFNLNKLAEEPFAFVSLALHVKRTSKSLHDTKTFLMIPAVLGIFENLFKEVSRFIHSFLIVILLAIQEQVSKSTHRLDCVVMFISQCPPLCRKHPSEHPLGFVVPAKATQGTR</sequence>
<comment type="caution">
    <text evidence="1">The sequence shown here is derived from an EMBL/GenBank/DDBJ whole genome shotgun (WGS) entry which is preliminary data.</text>
</comment>
<proteinExistence type="predicted"/>
<evidence type="ECO:0000313" key="1">
    <source>
        <dbReference type="EMBL" id="CAI6088345.1"/>
    </source>
</evidence>
<keyword evidence="2" id="KW-1185">Reference proteome</keyword>
<dbReference type="Proteomes" id="UP001160390">
    <property type="component" value="Unassembled WGS sequence"/>
</dbReference>
<dbReference type="EMBL" id="CABFNP030000823">
    <property type="protein sequence ID" value="CAI6088345.1"/>
    <property type="molecule type" value="Genomic_DNA"/>
</dbReference>
<protein>
    <submittedName>
        <fullName evidence="1">Uncharacterized protein</fullName>
    </submittedName>
</protein>
<reference evidence="1" key="1">
    <citation type="submission" date="2023-01" db="EMBL/GenBank/DDBJ databases">
        <authorList>
            <person name="Piombo E."/>
        </authorList>
    </citation>
    <scope>NUCLEOTIDE SEQUENCE</scope>
</reference>
<name>A0AA35M0P4_9HYPO</name>
<evidence type="ECO:0000313" key="2">
    <source>
        <dbReference type="Proteomes" id="UP001160390"/>
    </source>
</evidence>
<gene>
    <name evidence="1" type="ORF">CCHLO57077_00010795</name>
</gene>